<dbReference type="RefSeq" id="WP_262095503.1">
    <property type="nucleotide sequence ID" value="NZ_JAOEGN010000002.1"/>
</dbReference>
<dbReference type="InterPro" id="IPR013783">
    <property type="entry name" value="Ig-like_fold"/>
</dbReference>
<evidence type="ECO:0000256" key="2">
    <source>
        <dbReference type="SAM" id="SignalP"/>
    </source>
</evidence>
<name>A0ABT2PTJ9_9MOLU</name>
<feature type="domain" description="Pesticidal crystal protein Cry22Aa Ig-like" evidence="3">
    <location>
        <begin position="55"/>
        <end position="123"/>
    </location>
</feature>
<protein>
    <submittedName>
        <fullName evidence="4">DUF5011 domain-containing protein</fullName>
    </submittedName>
</protein>
<feature type="compositionally biased region" description="Polar residues" evidence="1">
    <location>
        <begin position="425"/>
        <end position="437"/>
    </location>
</feature>
<comment type="caution">
    <text evidence="4">The sequence shown here is derived from an EMBL/GenBank/DDBJ whole genome shotgun (WGS) entry which is preliminary data.</text>
</comment>
<feature type="region of interest" description="Disordered" evidence="1">
    <location>
        <begin position="425"/>
        <end position="451"/>
    </location>
</feature>
<accession>A0ABT2PTJ9</accession>
<sequence>MKKIMSLFLGIAFLTLLWGCVNQPTPEPTPTPNPDEEKLLNDKIAPLLSFVDATKRTVSVPQNSEFDLYAGLKALDNLEGDITEKIEADLGDFDISVPGTYEVFFYVVDKAGNASTMVTKIITVTQVYEILAKYPIYTEKIMGEVGAPTPPSCFQGAYYHKVFSSKDYWTGIEAEVTLPMPDINRYQANYDTSLDIDPNARNLDNPSVYMGGHSTTESDVGLSLKTVLVKNNAGVSNVSIGSYAFRPFWRYITNHSYDAGSYDRANGRYYSVSCSGAVTKNCIANWDFQDTEYYYLPGDRVRMIIYAVKPGWLQLQIELIEASTLPYSVGVRTYNGWEAPKSFISPIFPSGGHGSMTAEFKRVNAIDQVANEGKPAQESTTLVREAIWHNTYLYRKIGDTNYRVPMNMTRVGVMSCPQVNQFTTTPIDPITGGQSVTIHPGTPRLTKKEGQ</sequence>
<keyword evidence="2" id="KW-0732">Signal</keyword>
<evidence type="ECO:0000313" key="5">
    <source>
        <dbReference type="Proteomes" id="UP001209076"/>
    </source>
</evidence>
<reference evidence="5" key="1">
    <citation type="submission" date="2023-07" db="EMBL/GenBank/DDBJ databases">
        <title>Novel Mycoplasma species identified in domestic and wild animals.</title>
        <authorList>
            <person name="Volokhov D.V."/>
            <person name="Furtak V.A."/>
            <person name="Zagorodnyaya T.A."/>
        </authorList>
    </citation>
    <scope>NUCLEOTIDE SEQUENCE [LARGE SCALE GENOMIC DNA]</scope>
    <source>
        <strain evidence="5">92-19</strain>
    </source>
</reference>
<gene>
    <name evidence="4" type="ORF">N7603_01265</name>
</gene>
<feature type="chain" id="PRO_5046506818" evidence="2">
    <location>
        <begin position="25"/>
        <end position="451"/>
    </location>
</feature>
<dbReference type="Pfam" id="PF16403">
    <property type="entry name" value="Bact_surface_Ig-like"/>
    <property type="match status" value="1"/>
</dbReference>
<dbReference type="Proteomes" id="UP001209076">
    <property type="component" value="Unassembled WGS sequence"/>
</dbReference>
<feature type="signal peptide" evidence="2">
    <location>
        <begin position="1"/>
        <end position="24"/>
    </location>
</feature>
<dbReference type="EMBL" id="JAOEGN010000002">
    <property type="protein sequence ID" value="MCU0104280.1"/>
    <property type="molecule type" value="Genomic_DNA"/>
</dbReference>
<evidence type="ECO:0000256" key="1">
    <source>
        <dbReference type="SAM" id="MobiDB-lite"/>
    </source>
</evidence>
<evidence type="ECO:0000259" key="3">
    <source>
        <dbReference type="Pfam" id="PF16403"/>
    </source>
</evidence>
<organism evidence="4 5">
    <name type="scientific">Paracholeplasma vituli</name>
    <dbReference type="NCBI Taxonomy" id="69473"/>
    <lineage>
        <taxon>Bacteria</taxon>
        <taxon>Bacillati</taxon>
        <taxon>Mycoplasmatota</taxon>
        <taxon>Mollicutes</taxon>
        <taxon>Acholeplasmatales</taxon>
        <taxon>Acholeplasmataceae</taxon>
        <taxon>Paracholeplasma</taxon>
    </lineage>
</organism>
<proteinExistence type="predicted"/>
<dbReference type="Gene3D" id="2.60.40.10">
    <property type="entry name" value="Immunoglobulins"/>
    <property type="match status" value="1"/>
</dbReference>
<keyword evidence="5" id="KW-1185">Reference proteome</keyword>
<dbReference type="InterPro" id="IPR032179">
    <property type="entry name" value="Cry22Aa_Ig-like"/>
</dbReference>
<evidence type="ECO:0000313" key="4">
    <source>
        <dbReference type="EMBL" id="MCU0104280.1"/>
    </source>
</evidence>